<dbReference type="Proteomes" id="UP000439123">
    <property type="component" value="Unassembled WGS sequence"/>
</dbReference>
<dbReference type="AlphaFoldDB" id="A0A653L3Y7"/>
<reference evidence="2 3" key="1">
    <citation type="submission" date="2019-10" db="EMBL/GenBank/DDBJ databases">
        <authorList>
            <person name="Karimi E."/>
        </authorList>
    </citation>
    <scope>NUCLEOTIDE SEQUENCE [LARGE SCALE GENOMIC DNA]</scope>
    <source>
        <strain evidence="2">Aeromonas sp. 8C</strain>
    </source>
</reference>
<evidence type="ECO:0000313" key="3">
    <source>
        <dbReference type="Proteomes" id="UP000439123"/>
    </source>
</evidence>
<proteinExistence type="predicted"/>
<dbReference type="EMBL" id="CABWLC010000013">
    <property type="protein sequence ID" value="VXA86385.1"/>
    <property type="molecule type" value="Genomic_DNA"/>
</dbReference>
<accession>A0A653L3Y7</accession>
<feature type="region of interest" description="Disordered" evidence="1">
    <location>
        <begin position="43"/>
        <end position="62"/>
    </location>
</feature>
<evidence type="ECO:0000256" key="1">
    <source>
        <dbReference type="SAM" id="MobiDB-lite"/>
    </source>
</evidence>
<gene>
    <name evidence="2" type="ORF">AERO8C_200044</name>
</gene>
<evidence type="ECO:0000313" key="2">
    <source>
        <dbReference type="EMBL" id="VXA86385.1"/>
    </source>
</evidence>
<feature type="compositionally biased region" description="Basic and acidic residues" evidence="1">
    <location>
        <begin position="43"/>
        <end position="60"/>
    </location>
</feature>
<sequence>MDNRAQLLPDWAICSAARIPAPPAPITTASNSRVGIVTLHTPQHDETRHQIDKQHHDQGKLQRPAQPYRLDIVSQHLPQTNPGVDQYAEQGQQGEYFGECFGEEACPHLVGDVVERDKAHQIEDITGHDEGGGADQDVIVNAAAPEGCRIGYHTSTPANTARIAVITKATRAL</sequence>
<protein>
    <submittedName>
        <fullName evidence="2">Uncharacterized protein</fullName>
    </submittedName>
</protein>
<organism evidence="2 3">
    <name type="scientific">Aeromonas veronii</name>
    <dbReference type="NCBI Taxonomy" id="654"/>
    <lineage>
        <taxon>Bacteria</taxon>
        <taxon>Pseudomonadati</taxon>
        <taxon>Pseudomonadota</taxon>
        <taxon>Gammaproteobacteria</taxon>
        <taxon>Aeromonadales</taxon>
        <taxon>Aeromonadaceae</taxon>
        <taxon>Aeromonas</taxon>
    </lineage>
</organism>
<name>A0A653L3Y7_AERVE</name>